<feature type="compositionally biased region" description="Low complexity" evidence="1">
    <location>
        <begin position="38"/>
        <end position="59"/>
    </location>
</feature>
<dbReference type="PANTHER" id="PTHR34468:SF2">
    <property type="entry name" value="MICROTUBULE-ASSOCIATED FUTSCH-LIKE PROTEIN"/>
    <property type="match status" value="1"/>
</dbReference>
<dbReference type="PANTHER" id="PTHR34468">
    <property type="entry name" value="MICROTUBULE-ASSOCIATED FUTSCH-LIKE PROTEIN"/>
    <property type="match status" value="1"/>
</dbReference>
<feature type="region of interest" description="Disordered" evidence="1">
    <location>
        <begin position="1"/>
        <end position="119"/>
    </location>
</feature>
<gene>
    <name evidence="2" type="ORF">LSALG_LOCUS23488</name>
</gene>
<reference evidence="2" key="1">
    <citation type="submission" date="2023-04" db="EMBL/GenBank/DDBJ databases">
        <authorList>
            <person name="Vijverberg K."/>
            <person name="Xiong W."/>
            <person name="Schranz E."/>
        </authorList>
    </citation>
    <scope>NUCLEOTIDE SEQUENCE</scope>
</reference>
<sequence>MEDAVKGRSSVPGNNGGSAKLLRYPLRSGTKSKDDKPPLSATSTPSSSRRGKASSVSQSVSILDLSAKDKSAKPPRRYSIPTKSTTTPATKPATNTTPTSDARTNRSRNNTPVSDASRSLTRRKFSVLSSASYWLSQIKLSEAAGKHQVSLGFFKLAQVAACENLQLLRDELKSYTLRHSILELGESAKEVLQLYDISESIEGVQVSETCCSQISEDAISLSSINGVHKPKPKSSSNNGGIAVKENNQKKPVQHTKASTNKKMTNQQKNMQKQVTNKPKEIVKSKGKKSVTEGVVMSSSPEEVITQENKENMDAPPVEEISMES</sequence>
<dbReference type="AlphaFoldDB" id="A0AA35Z1C9"/>
<dbReference type="Proteomes" id="UP001177003">
    <property type="component" value="Chromosome 5"/>
</dbReference>
<feature type="region of interest" description="Disordered" evidence="1">
    <location>
        <begin position="225"/>
        <end position="324"/>
    </location>
</feature>
<proteinExistence type="predicted"/>
<dbReference type="EMBL" id="OX465081">
    <property type="protein sequence ID" value="CAI9283921.1"/>
    <property type="molecule type" value="Genomic_DNA"/>
</dbReference>
<evidence type="ECO:0000256" key="1">
    <source>
        <dbReference type="SAM" id="MobiDB-lite"/>
    </source>
</evidence>
<evidence type="ECO:0000313" key="3">
    <source>
        <dbReference type="Proteomes" id="UP001177003"/>
    </source>
</evidence>
<feature type="compositionally biased region" description="Low complexity" evidence="1">
    <location>
        <begin position="81"/>
        <end position="100"/>
    </location>
</feature>
<feature type="compositionally biased region" description="Polar residues" evidence="1">
    <location>
        <begin position="107"/>
        <end position="119"/>
    </location>
</feature>
<keyword evidence="3" id="KW-1185">Reference proteome</keyword>
<protein>
    <submittedName>
        <fullName evidence="2">Uncharacterized protein</fullName>
    </submittedName>
</protein>
<organism evidence="2 3">
    <name type="scientific">Lactuca saligna</name>
    <name type="common">Willowleaf lettuce</name>
    <dbReference type="NCBI Taxonomy" id="75948"/>
    <lineage>
        <taxon>Eukaryota</taxon>
        <taxon>Viridiplantae</taxon>
        <taxon>Streptophyta</taxon>
        <taxon>Embryophyta</taxon>
        <taxon>Tracheophyta</taxon>
        <taxon>Spermatophyta</taxon>
        <taxon>Magnoliopsida</taxon>
        <taxon>eudicotyledons</taxon>
        <taxon>Gunneridae</taxon>
        <taxon>Pentapetalae</taxon>
        <taxon>asterids</taxon>
        <taxon>campanulids</taxon>
        <taxon>Asterales</taxon>
        <taxon>Asteraceae</taxon>
        <taxon>Cichorioideae</taxon>
        <taxon>Cichorieae</taxon>
        <taxon>Lactucinae</taxon>
        <taxon>Lactuca</taxon>
    </lineage>
</organism>
<accession>A0AA35Z1C9</accession>
<name>A0AA35Z1C9_LACSI</name>
<evidence type="ECO:0000313" key="2">
    <source>
        <dbReference type="EMBL" id="CAI9283921.1"/>
    </source>
</evidence>
<feature type="compositionally biased region" description="Low complexity" evidence="1">
    <location>
        <begin position="260"/>
        <end position="276"/>
    </location>
</feature>